<dbReference type="InterPro" id="IPR050708">
    <property type="entry name" value="T6SS_VgrG/RHS"/>
</dbReference>
<feature type="non-terminal residue" evidence="2">
    <location>
        <position position="548"/>
    </location>
</feature>
<evidence type="ECO:0000313" key="3">
    <source>
        <dbReference type="Proteomes" id="UP000663879"/>
    </source>
</evidence>
<dbReference type="OrthoDB" id="5426877at2759"/>
<protein>
    <submittedName>
        <fullName evidence="2">Uncharacterized protein</fullName>
    </submittedName>
</protein>
<organism evidence="2 3">
    <name type="scientific">Brachionus calyciflorus</name>
    <dbReference type="NCBI Taxonomy" id="104777"/>
    <lineage>
        <taxon>Eukaryota</taxon>
        <taxon>Metazoa</taxon>
        <taxon>Spiralia</taxon>
        <taxon>Gnathifera</taxon>
        <taxon>Rotifera</taxon>
        <taxon>Eurotatoria</taxon>
        <taxon>Monogononta</taxon>
        <taxon>Pseudotrocha</taxon>
        <taxon>Ploima</taxon>
        <taxon>Brachionidae</taxon>
        <taxon>Brachionus</taxon>
    </lineage>
</organism>
<dbReference type="AlphaFoldDB" id="A0A814NZ05"/>
<dbReference type="EMBL" id="CAJNOC010007497">
    <property type="protein sequence ID" value="CAF1100064.1"/>
    <property type="molecule type" value="Genomic_DNA"/>
</dbReference>
<reference evidence="2" key="1">
    <citation type="submission" date="2021-02" db="EMBL/GenBank/DDBJ databases">
        <authorList>
            <person name="Nowell W R."/>
        </authorList>
    </citation>
    <scope>NUCLEOTIDE SEQUENCE</scope>
    <source>
        <strain evidence="2">Ploen Becks lab</strain>
    </source>
</reference>
<evidence type="ECO:0000313" key="2">
    <source>
        <dbReference type="EMBL" id="CAF1100064.1"/>
    </source>
</evidence>
<sequence length="548" mass="61875">LEKSKLIWKALIESECIIPECISGKSEFGKVNTLEWIDQEPLRNLLQASGYPTSLLKKLVYLLQDGVIRRTAISRELFARTFQQWLQTSDFYTQTECDIHLELGDKLWQLLSTKNYIYQSDQTFCALFKKRFLSAVQTIKLALRHAMFALMTQTRMAITNCSMLACTGCNSTTKKNSNQVGSIESEGQTHPFEYDSLVNVTKAEHKKIEKIFYDEVSNRAVKFVLKNGTQVHFAYDSMNERVYKCVLDKENKKVREIMYFRDNSGRCLVEKEITFNKQQEIENEYSTAYVYGPKGLCGFIRDNEFYNVITDHEQSVRLVVKNMHIVAAYDYMPYGNVIRRFGLGELSHIRYRFTGQEWDEELVDAKEQYASPYKYAGNSPVCMYDPDGNLAFLIVLGFVVVGAYLGGSASMDTWNPLEWEWDNTNLYLGLFFGALTGLFLPFGFCAGAAVISAAFGIGTVAGFGITIALGILGAYFDMSSSMGSFNPCKWKWKKTALYNSAFQGFSSAVQMPNLISNFVSVLGQFGTVGQSVLQSSLVNPTTLLSGNL</sequence>
<feature type="non-terminal residue" evidence="2">
    <location>
        <position position="1"/>
    </location>
</feature>
<keyword evidence="1" id="KW-1133">Transmembrane helix</keyword>
<accession>A0A814NZ05</accession>
<feature type="transmembrane region" description="Helical" evidence="1">
    <location>
        <begin position="457"/>
        <end position="476"/>
    </location>
</feature>
<name>A0A814NZ05_9BILA</name>
<dbReference type="Gene3D" id="2.180.10.10">
    <property type="entry name" value="RHS repeat-associated core"/>
    <property type="match status" value="1"/>
</dbReference>
<keyword evidence="3" id="KW-1185">Reference proteome</keyword>
<proteinExistence type="predicted"/>
<dbReference type="Proteomes" id="UP000663879">
    <property type="component" value="Unassembled WGS sequence"/>
</dbReference>
<feature type="transmembrane region" description="Helical" evidence="1">
    <location>
        <begin position="426"/>
        <end position="451"/>
    </location>
</feature>
<gene>
    <name evidence="2" type="ORF">OXX778_LOCUS21102</name>
</gene>
<comment type="caution">
    <text evidence="2">The sequence shown here is derived from an EMBL/GenBank/DDBJ whole genome shotgun (WGS) entry which is preliminary data.</text>
</comment>
<dbReference type="PANTHER" id="PTHR32305">
    <property type="match status" value="1"/>
</dbReference>
<keyword evidence="1" id="KW-0812">Transmembrane</keyword>
<evidence type="ECO:0000256" key="1">
    <source>
        <dbReference type="SAM" id="Phobius"/>
    </source>
</evidence>
<dbReference type="PANTHER" id="PTHR32305:SF15">
    <property type="entry name" value="PROTEIN RHSA-RELATED"/>
    <property type="match status" value="1"/>
</dbReference>
<feature type="transmembrane region" description="Helical" evidence="1">
    <location>
        <begin position="388"/>
        <end position="405"/>
    </location>
</feature>
<keyword evidence="1" id="KW-0472">Membrane</keyword>